<comment type="caution">
    <text evidence="1">The sequence shown here is derived from an EMBL/GenBank/DDBJ whole genome shotgun (WGS) entry which is preliminary data.</text>
</comment>
<dbReference type="EMBL" id="MSKJ01000009">
    <property type="protein sequence ID" value="OLO45141.1"/>
    <property type="molecule type" value="Genomic_DNA"/>
</dbReference>
<dbReference type="SUPFAM" id="SSF53474">
    <property type="entry name" value="alpha/beta-Hydrolases"/>
    <property type="match status" value="1"/>
</dbReference>
<accession>A0A1Q8VAN4</accession>
<dbReference type="PANTHER" id="PTHR15394">
    <property type="entry name" value="SERINE HYDROLASE RBBP9"/>
    <property type="match status" value="1"/>
</dbReference>
<protein>
    <submittedName>
        <fullName evidence="1">Serine hydrolase</fullName>
    </submittedName>
</protein>
<dbReference type="Gene3D" id="3.40.50.1820">
    <property type="entry name" value="alpha/beta hydrolase"/>
    <property type="match status" value="1"/>
</dbReference>
<gene>
    <name evidence="1" type="ORF">BKH29_05080</name>
</gene>
<evidence type="ECO:0000313" key="2">
    <source>
        <dbReference type="Proteomes" id="UP000186857"/>
    </source>
</evidence>
<sequence>MDDVTEHHPSHGLDGFDRVILVHGFGAGPDEHWFPWLARSVSHLEALELPSPQAPRASIWVPMIAERIGSSPDSLAGLAIVTHSLGGLAALRAIERVISSSLDHRDAQHLAAFIAVAPFAQHLPPTGEAELDHFLITGLNDFLKGAAPRELRPFLGATTVIHSDNDPLVPQEASLDVAAALGADVVTVPGAGHFLASDGIASLPQIVTALRNQATP</sequence>
<proteinExistence type="predicted"/>
<dbReference type="AlphaFoldDB" id="A0A1Q8VAN4"/>
<name>A0A1Q8VAN4_9ACTO</name>
<dbReference type="RefSeq" id="WP_075376496.1">
    <property type="nucleotide sequence ID" value="NZ_MSKJ01000009.1"/>
</dbReference>
<dbReference type="OrthoDB" id="9804993at2"/>
<dbReference type="Proteomes" id="UP000186857">
    <property type="component" value="Unassembled WGS sequence"/>
</dbReference>
<dbReference type="InterPro" id="IPR010662">
    <property type="entry name" value="RBBP9/YdeN"/>
</dbReference>
<organism evidence="1 2">
    <name type="scientific">Actinomyces oris</name>
    <dbReference type="NCBI Taxonomy" id="544580"/>
    <lineage>
        <taxon>Bacteria</taxon>
        <taxon>Bacillati</taxon>
        <taxon>Actinomycetota</taxon>
        <taxon>Actinomycetes</taxon>
        <taxon>Actinomycetales</taxon>
        <taxon>Actinomycetaceae</taxon>
        <taxon>Actinomyces</taxon>
    </lineage>
</organism>
<keyword evidence="1" id="KW-0378">Hydrolase</keyword>
<dbReference type="GO" id="GO:0016787">
    <property type="term" value="F:hydrolase activity"/>
    <property type="evidence" value="ECO:0007669"/>
    <property type="project" value="UniProtKB-KW"/>
</dbReference>
<dbReference type="InterPro" id="IPR029058">
    <property type="entry name" value="AB_hydrolase_fold"/>
</dbReference>
<evidence type="ECO:0000313" key="1">
    <source>
        <dbReference type="EMBL" id="OLO45141.1"/>
    </source>
</evidence>
<dbReference type="Pfam" id="PF06821">
    <property type="entry name" value="Ser_hydrolase"/>
    <property type="match status" value="1"/>
</dbReference>
<dbReference type="PANTHER" id="PTHR15394:SF3">
    <property type="entry name" value="SERINE HYDROLASE RBBP9"/>
    <property type="match status" value="1"/>
</dbReference>
<reference evidence="1 2" key="1">
    <citation type="submission" date="2016-12" db="EMBL/GenBank/DDBJ databases">
        <title>Genomic Comparison of strains in the 'Actinomyces naeslundii' Group.</title>
        <authorList>
            <person name="Mughal S.R."/>
            <person name="Do T."/>
            <person name="Gilbert S.C."/>
            <person name="Witherden E.A."/>
            <person name="Didelot X."/>
            <person name="Beighton D."/>
        </authorList>
    </citation>
    <scope>NUCLEOTIDE SEQUENCE [LARGE SCALE GENOMIC DNA]</scope>
    <source>
        <strain evidence="1 2">CCUG 33920</strain>
    </source>
</reference>